<dbReference type="Pfam" id="PF00155">
    <property type="entry name" value="Aminotran_1_2"/>
    <property type="match status" value="1"/>
</dbReference>
<comment type="similarity">
    <text evidence="1">In the C-terminal section; belongs to the class-I pyridoxal-phosphate-dependent aminotransferase family.</text>
</comment>
<dbReference type="PROSITE" id="PS50949">
    <property type="entry name" value="HTH_GNTR"/>
    <property type="match status" value="1"/>
</dbReference>
<dbReference type="InterPro" id="IPR015421">
    <property type="entry name" value="PyrdxlP-dep_Trfase_major"/>
</dbReference>
<keyword evidence="7" id="KW-0808">Transferase</keyword>
<evidence type="ECO:0000313" key="8">
    <source>
        <dbReference type="Proteomes" id="UP000291562"/>
    </source>
</evidence>
<keyword evidence="7" id="KW-0032">Aminotransferase</keyword>
<dbReference type="Pfam" id="PF00392">
    <property type="entry name" value="GntR"/>
    <property type="match status" value="1"/>
</dbReference>
<evidence type="ECO:0000256" key="4">
    <source>
        <dbReference type="ARBA" id="ARBA00023125"/>
    </source>
</evidence>
<sequence>MLLQSIEFKRQSGLPIATQIYLALRTAILNGQIPARARLPSTRELAAQLGVSRAGVVSAFERLVAEGYLASRVGDGTRVTEVLIDKSTPSTSEQVPTRLSKAAQKVLQLNVNYLRPLQPFRFGTPALDLAPLELWGRAMRMACLEAKPDALDMSDPLGLPKLRELIAERLYRTRAIICSGEQVAIVGSTQQAFFLIARLFIESGDKVWLEDPGYYGARRALVAAGAEIVPVPVDRDGMIVAQGIARAPLAKLAYVAPSHQSPTGVTMSLERRLSLLNWAQDSDALIVEDDYDSEFNFEGPSLAALYSLSKHARVMYIGTFSKTLFPAARLAYVVLPKNLVEPFRCMRRVTDGFTPTLLQHAAARFLAEGHLDRHIRSIHAIYAQRRKALADAAAEYFGEAGELVIARTGLNAVVWLPPHVNDVAVAAAALDAGIESYSLSQFALEPMSRGGLVLGFAAFTPERIRHAAKQLAQVLKRF</sequence>
<keyword evidence="3" id="KW-0805">Transcription regulation</keyword>
<dbReference type="InterPro" id="IPR036390">
    <property type="entry name" value="WH_DNA-bd_sf"/>
</dbReference>
<protein>
    <submittedName>
        <fullName evidence="7">PLP-dependent aminotransferase family protein</fullName>
    </submittedName>
</protein>
<dbReference type="InterPro" id="IPR000524">
    <property type="entry name" value="Tscrpt_reg_HTH_GntR"/>
</dbReference>
<organism evidence="7 8">
    <name type="scientific">Pseudolysobacter antarcticus</name>
    <dbReference type="NCBI Taxonomy" id="2511995"/>
    <lineage>
        <taxon>Bacteria</taxon>
        <taxon>Pseudomonadati</taxon>
        <taxon>Pseudomonadota</taxon>
        <taxon>Gammaproteobacteria</taxon>
        <taxon>Lysobacterales</taxon>
        <taxon>Rhodanobacteraceae</taxon>
        <taxon>Pseudolysobacter</taxon>
    </lineage>
</organism>
<dbReference type="InterPro" id="IPR036388">
    <property type="entry name" value="WH-like_DNA-bd_sf"/>
</dbReference>
<dbReference type="EMBL" id="CP035704">
    <property type="protein sequence ID" value="QBB71264.1"/>
    <property type="molecule type" value="Genomic_DNA"/>
</dbReference>
<dbReference type="GO" id="GO:0030170">
    <property type="term" value="F:pyridoxal phosphate binding"/>
    <property type="evidence" value="ECO:0007669"/>
    <property type="project" value="InterPro"/>
</dbReference>
<dbReference type="AlphaFoldDB" id="A0A411HLH9"/>
<feature type="domain" description="HTH gntR-type" evidence="6">
    <location>
        <begin position="14"/>
        <end position="82"/>
    </location>
</feature>
<dbReference type="PRINTS" id="PR00035">
    <property type="entry name" value="HTHGNTR"/>
</dbReference>
<dbReference type="OrthoDB" id="9808770at2"/>
<dbReference type="RefSeq" id="WP_129834097.1">
    <property type="nucleotide sequence ID" value="NZ_CP035704.1"/>
</dbReference>
<evidence type="ECO:0000259" key="6">
    <source>
        <dbReference type="PROSITE" id="PS50949"/>
    </source>
</evidence>
<evidence type="ECO:0000256" key="3">
    <source>
        <dbReference type="ARBA" id="ARBA00023015"/>
    </source>
</evidence>
<accession>A0A411HLH9</accession>
<dbReference type="InterPro" id="IPR015424">
    <property type="entry name" value="PyrdxlP-dep_Trfase"/>
</dbReference>
<keyword evidence="8" id="KW-1185">Reference proteome</keyword>
<evidence type="ECO:0000256" key="5">
    <source>
        <dbReference type="ARBA" id="ARBA00023163"/>
    </source>
</evidence>
<dbReference type="InterPro" id="IPR004839">
    <property type="entry name" value="Aminotransferase_I/II_large"/>
</dbReference>
<dbReference type="GO" id="GO:0003700">
    <property type="term" value="F:DNA-binding transcription factor activity"/>
    <property type="evidence" value="ECO:0007669"/>
    <property type="project" value="InterPro"/>
</dbReference>
<dbReference type="GO" id="GO:0008483">
    <property type="term" value="F:transaminase activity"/>
    <property type="evidence" value="ECO:0007669"/>
    <property type="project" value="UniProtKB-KW"/>
</dbReference>
<reference evidence="7 8" key="1">
    <citation type="submission" date="2019-01" db="EMBL/GenBank/DDBJ databases">
        <title>Pseudolysobacter antarctica gen. nov., sp. nov., isolated from Fildes Peninsula, Antarctica.</title>
        <authorList>
            <person name="Wei Z."/>
            <person name="Peng F."/>
        </authorList>
    </citation>
    <scope>NUCLEOTIDE SEQUENCE [LARGE SCALE GENOMIC DNA]</scope>
    <source>
        <strain evidence="7 8">AQ6-296</strain>
    </source>
</reference>
<dbReference type="PANTHER" id="PTHR46577">
    <property type="entry name" value="HTH-TYPE TRANSCRIPTIONAL REGULATORY PROTEIN GABR"/>
    <property type="match status" value="1"/>
</dbReference>
<dbReference type="SUPFAM" id="SSF46785">
    <property type="entry name" value="Winged helix' DNA-binding domain"/>
    <property type="match status" value="1"/>
</dbReference>
<keyword evidence="5" id="KW-0804">Transcription</keyword>
<gene>
    <name evidence="7" type="ORF">ELE36_13375</name>
</gene>
<keyword evidence="4" id="KW-0238">DNA-binding</keyword>
<keyword evidence="2" id="KW-0663">Pyridoxal phosphate</keyword>
<dbReference type="Gene3D" id="1.10.10.10">
    <property type="entry name" value="Winged helix-like DNA-binding domain superfamily/Winged helix DNA-binding domain"/>
    <property type="match status" value="1"/>
</dbReference>
<evidence type="ECO:0000313" key="7">
    <source>
        <dbReference type="EMBL" id="QBB71264.1"/>
    </source>
</evidence>
<dbReference type="SMART" id="SM00345">
    <property type="entry name" value="HTH_GNTR"/>
    <property type="match status" value="1"/>
</dbReference>
<dbReference type="PANTHER" id="PTHR46577:SF1">
    <property type="entry name" value="HTH-TYPE TRANSCRIPTIONAL REGULATORY PROTEIN GABR"/>
    <property type="match status" value="1"/>
</dbReference>
<dbReference type="KEGG" id="xbc:ELE36_13375"/>
<dbReference type="Proteomes" id="UP000291562">
    <property type="component" value="Chromosome"/>
</dbReference>
<evidence type="ECO:0000256" key="1">
    <source>
        <dbReference type="ARBA" id="ARBA00005384"/>
    </source>
</evidence>
<dbReference type="SUPFAM" id="SSF53383">
    <property type="entry name" value="PLP-dependent transferases"/>
    <property type="match status" value="1"/>
</dbReference>
<dbReference type="Gene3D" id="3.40.640.10">
    <property type="entry name" value="Type I PLP-dependent aspartate aminotransferase-like (Major domain)"/>
    <property type="match status" value="1"/>
</dbReference>
<dbReference type="CDD" id="cd00609">
    <property type="entry name" value="AAT_like"/>
    <property type="match status" value="1"/>
</dbReference>
<name>A0A411HLH9_9GAMM</name>
<proteinExistence type="inferred from homology"/>
<evidence type="ECO:0000256" key="2">
    <source>
        <dbReference type="ARBA" id="ARBA00022898"/>
    </source>
</evidence>
<dbReference type="InterPro" id="IPR051446">
    <property type="entry name" value="HTH_trans_reg/aminotransferase"/>
</dbReference>
<dbReference type="CDD" id="cd07377">
    <property type="entry name" value="WHTH_GntR"/>
    <property type="match status" value="1"/>
</dbReference>
<dbReference type="GO" id="GO:0003677">
    <property type="term" value="F:DNA binding"/>
    <property type="evidence" value="ECO:0007669"/>
    <property type="project" value="UniProtKB-KW"/>
</dbReference>